<keyword evidence="5 6" id="KW-0408">Iron</keyword>
<dbReference type="GO" id="GO:0046872">
    <property type="term" value="F:metal ion binding"/>
    <property type="evidence" value="ECO:0007669"/>
    <property type="project" value="UniProtKB-KW"/>
</dbReference>
<feature type="signal peptide" evidence="7">
    <location>
        <begin position="1"/>
        <end position="20"/>
    </location>
</feature>
<proteinExistence type="predicted"/>
<gene>
    <name evidence="9" type="ORF">CR105_06455</name>
</gene>
<evidence type="ECO:0000313" key="9">
    <source>
        <dbReference type="EMBL" id="PIL45712.1"/>
    </source>
</evidence>
<evidence type="ECO:0000256" key="2">
    <source>
        <dbReference type="ARBA" id="ARBA00022617"/>
    </source>
</evidence>
<evidence type="ECO:0000256" key="6">
    <source>
        <dbReference type="PROSITE-ProRule" id="PRU00433"/>
    </source>
</evidence>
<dbReference type="PROSITE" id="PS51007">
    <property type="entry name" value="CYTC"/>
    <property type="match status" value="1"/>
</dbReference>
<keyword evidence="7" id="KW-0732">Signal</keyword>
<dbReference type="PRINTS" id="PR00604">
    <property type="entry name" value="CYTCHRMECIAB"/>
</dbReference>
<dbReference type="Proteomes" id="UP000230390">
    <property type="component" value="Unassembled WGS sequence"/>
</dbReference>
<dbReference type="RefSeq" id="WP_099787622.1">
    <property type="nucleotide sequence ID" value="NZ_JBHLYV010000029.1"/>
</dbReference>
<evidence type="ECO:0000259" key="8">
    <source>
        <dbReference type="PROSITE" id="PS51007"/>
    </source>
</evidence>
<feature type="chain" id="PRO_5013694860" evidence="7">
    <location>
        <begin position="21"/>
        <end position="129"/>
    </location>
</feature>
<evidence type="ECO:0000256" key="5">
    <source>
        <dbReference type="ARBA" id="ARBA00023004"/>
    </source>
</evidence>
<dbReference type="AlphaFoldDB" id="A0A2G8TI46"/>
<evidence type="ECO:0000256" key="7">
    <source>
        <dbReference type="SAM" id="SignalP"/>
    </source>
</evidence>
<evidence type="ECO:0000313" key="10">
    <source>
        <dbReference type="Proteomes" id="UP000230390"/>
    </source>
</evidence>
<dbReference type="GO" id="GO:0020037">
    <property type="term" value="F:heme binding"/>
    <property type="evidence" value="ECO:0007669"/>
    <property type="project" value="InterPro"/>
</dbReference>
<keyword evidence="4" id="KW-0249">Electron transport</keyword>
<dbReference type="PANTHER" id="PTHR11961">
    <property type="entry name" value="CYTOCHROME C"/>
    <property type="match status" value="1"/>
</dbReference>
<dbReference type="EMBL" id="PDOC01000003">
    <property type="protein sequence ID" value="PIL45712.1"/>
    <property type="molecule type" value="Genomic_DNA"/>
</dbReference>
<dbReference type="InterPro" id="IPR036909">
    <property type="entry name" value="Cyt_c-like_dom_sf"/>
</dbReference>
<dbReference type="InterPro" id="IPR002327">
    <property type="entry name" value="Cyt_c_1A/1B"/>
</dbReference>
<reference evidence="9 10" key="1">
    <citation type="submission" date="2017-10" db="EMBL/GenBank/DDBJ databases">
        <title>Massilia psychrophilum sp. nov., a novel purple-pigmented bacterium isolated from Tianshan glacier, Xinjiang Municipality, China.</title>
        <authorList>
            <person name="Wang H."/>
        </authorList>
    </citation>
    <scope>NUCLEOTIDE SEQUENCE [LARGE SCALE GENOMIC DNA]</scope>
    <source>
        <strain evidence="9 10">JCM 30074</strain>
    </source>
</reference>
<dbReference type="GO" id="GO:0009055">
    <property type="term" value="F:electron transfer activity"/>
    <property type="evidence" value="ECO:0007669"/>
    <property type="project" value="InterPro"/>
</dbReference>
<keyword evidence="1" id="KW-0813">Transport</keyword>
<evidence type="ECO:0000256" key="1">
    <source>
        <dbReference type="ARBA" id="ARBA00022448"/>
    </source>
</evidence>
<protein>
    <submittedName>
        <fullName evidence="9">Cytochrome c family protein</fullName>
    </submittedName>
</protein>
<comment type="caution">
    <text evidence="9">The sequence shown here is derived from an EMBL/GenBank/DDBJ whole genome shotgun (WGS) entry which is preliminary data.</text>
</comment>
<keyword evidence="2 6" id="KW-0349">Heme</keyword>
<dbReference type="Gene3D" id="1.10.760.10">
    <property type="entry name" value="Cytochrome c-like domain"/>
    <property type="match status" value="1"/>
</dbReference>
<keyword evidence="10" id="KW-1185">Reference proteome</keyword>
<organism evidence="9 10">
    <name type="scientific">Massilia eurypsychrophila</name>
    <dbReference type="NCBI Taxonomy" id="1485217"/>
    <lineage>
        <taxon>Bacteria</taxon>
        <taxon>Pseudomonadati</taxon>
        <taxon>Pseudomonadota</taxon>
        <taxon>Betaproteobacteria</taxon>
        <taxon>Burkholderiales</taxon>
        <taxon>Oxalobacteraceae</taxon>
        <taxon>Telluria group</taxon>
        <taxon>Massilia</taxon>
    </lineage>
</organism>
<dbReference type="InterPro" id="IPR009056">
    <property type="entry name" value="Cyt_c-like_dom"/>
</dbReference>
<accession>A0A2G8TI46</accession>
<dbReference type="OrthoDB" id="9805828at2"/>
<sequence>MHTSKLIIALALAGATNALAAPPDLKLGKAAFARCAGCHSMNYDINGPRLCGLIGRRAGSMPGFDYSAAMQRADIVWSARTLDRLLTDPRKAVPGTTMTEGAVPRRAERSALVAYLLAANNGPECQGPR</sequence>
<evidence type="ECO:0000256" key="4">
    <source>
        <dbReference type="ARBA" id="ARBA00022982"/>
    </source>
</evidence>
<name>A0A2G8TI46_9BURK</name>
<dbReference type="SUPFAM" id="SSF46626">
    <property type="entry name" value="Cytochrome c"/>
    <property type="match status" value="1"/>
</dbReference>
<keyword evidence="3 6" id="KW-0479">Metal-binding</keyword>
<evidence type="ECO:0000256" key="3">
    <source>
        <dbReference type="ARBA" id="ARBA00022723"/>
    </source>
</evidence>
<feature type="domain" description="Cytochrome c" evidence="8">
    <location>
        <begin position="23"/>
        <end position="120"/>
    </location>
</feature>
<dbReference type="Pfam" id="PF00034">
    <property type="entry name" value="Cytochrom_C"/>
    <property type="match status" value="1"/>
</dbReference>